<accession>A0A9P7MKF6</accession>
<sequence length="51" mass="5674">MNGLGEREREMVIVRSHFKVADDELEILVYGVVGGGDVTGGQWVVMMFGCW</sequence>
<evidence type="ECO:0000313" key="1">
    <source>
        <dbReference type="EMBL" id="KAG5956885.1"/>
    </source>
</evidence>
<dbReference type="Proteomes" id="UP000784919">
    <property type="component" value="Unassembled WGS sequence"/>
</dbReference>
<evidence type="ECO:0000313" key="2">
    <source>
        <dbReference type="Proteomes" id="UP000784919"/>
    </source>
</evidence>
<proteinExistence type="predicted"/>
<name>A0A9P7MKF6_9HYPO</name>
<organism evidence="1 2">
    <name type="scientific">Claviceps arundinis</name>
    <dbReference type="NCBI Taxonomy" id="1623583"/>
    <lineage>
        <taxon>Eukaryota</taxon>
        <taxon>Fungi</taxon>
        <taxon>Dikarya</taxon>
        <taxon>Ascomycota</taxon>
        <taxon>Pezizomycotina</taxon>
        <taxon>Sordariomycetes</taxon>
        <taxon>Hypocreomycetidae</taxon>
        <taxon>Hypocreales</taxon>
        <taxon>Clavicipitaceae</taxon>
        <taxon>Claviceps</taxon>
    </lineage>
</organism>
<dbReference type="EMBL" id="SRPS01000497">
    <property type="protein sequence ID" value="KAG5956885.1"/>
    <property type="molecule type" value="Genomic_DNA"/>
</dbReference>
<dbReference type="AlphaFoldDB" id="A0A9P7MKF6"/>
<protein>
    <submittedName>
        <fullName evidence="1">Uncharacterized protein</fullName>
    </submittedName>
</protein>
<comment type="caution">
    <text evidence="1">The sequence shown here is derived from an EMBL/GenBank/DDBJ whole genome shotgun (WGS) entry which is preliminary data.</text>
</comment>
<gene>
    <name evidence="1" type="ORF">E4U56_006235</name>
</gene>
<reference evidence="1" key="1">
    <citation type="journal article" date="2020" name="bioRxiv">
        <title>Whole genome comparisons of ergot fungi reveals the divergence and evolution of species within the genus Claviceps are the result of varying mechanisms driving genome evolution and host range expansion.</title>
        <authorList>
            <person name="Wyka S.A."/>
            <person name="Mondo S.J."/>
            <person name="Liu M."/>
            <person name="Dettman J."/>
            <person name="Nalam V."/>
            <person name="Broders K.D."/>
        </authorList>
    </citation>
    <scope>NUCLEOTIDE SEQUENCE</scope>
    <source>
        <strain evidence="1">CCC 1102</strain>
    </source>
</reference>